<dbReference type="AlphaFoldDB" id="A0A2S4MPC0"/>
<evidence type="ECO:0000313" key="2">
    <source>
        <dbReference type="EMBL" id="POR56551.1"/>
    </source>
</evidence>
<keyword evidence="3" id="KW-1185">Reference proteome</keyword>
<proteinExistence type="predicted"/>
<sequence length="38" mass="4025">MGKNNLGQERSGLTSTKLMLLAAQPLETEQGKNPPLSA</sequence>
<protein>
    <submittedName>
        <fullName evidence="2">Uncharacterized protein</fullName>
    </submittedName>
</protein>
<gene>
    <name evidence="2" type="ORF">CYD53_10171</name>
</gene>
<organism evidence="2 3">
    <name type="scientific">Bosea psychrotolerans</name>
    <dbReference type="NCBI Taxonomy" id="1871628"/>
    <lineage>
        <taxon>Bacteria</taxon>
        <taxon>Pseudomonadati</taxon>
        <taxon>Pseudomonadota</taxon>
        <taxon>Alphaproteobacteria</taxon>
        <taxon>Hyphomicrobiales</taxon>
        <taxon>Boseaceae</taxon>
        <taxon>Bosea</taxon>
    </lineage>
</organism>
<dbReference type="Proteomes" id="UP000236919">
    <property type="component" value="Unassembled WGS sequence"/>
</dbReference>
<dbReference type="EMBL" id="PQFZ01000001">
    <property type="protein sequence ID" value="POR56551.1"/>
    <property type="molecule type" value="Genomic_DNA"/>
</dbReference>
<name>A0A2S4MPC0_9HYPH</name>
<accession>A0A2S4MPC0</accession>
<comment type="caution">
    <text evidence="2">The sequence shown here is derived from an EMBL/GenBank/DDBJ whole genome shotgun (WGS) entry which is preliminary data.</text>
</comment>
<feature type="compositionally biased region" description="Polar residues" evidence="1">
    <location>
        <begin position="1"/>
        <end position="17"/>
    </location>
</feature>
<evidence type="ECO:0000256" key="1">
    <source>
        <dbReference type="SAM" id="MobiDB-lite"/>
    </source>
</evidence>
<evidence type="ECO:0000313" key="3">
    <source>
        <dbReference type="Proteomes" id="UP000236919"/>
    </source>
</evidence>
<reference evidence="2 3" key="1">
    <citation type="submission" date="2018-01" db="EMBL/GenBank/DDBJ databases">
        <title>Genomic Encyclopedia of Type Strains, Phase III (KMG-III): the genomes of soil and plant-associated and newly described type strains.</title>
        <authorList>
            <person name="Whitman W."/>
        </authorList>
    </citation>
    <scope>NUCLEOTIDE SEQUENCE [LARGE SCALE GENOMIC DNA]</scope>
    <source>
        <strain evidence="2 3">1131</strain>
    </source>
</reference>
<feature type="region of interest" description="Disordered" evidence="1">
    <location>
        <begin position="1"/>
        <end position="38"/>
    </location>
</feature>